<dbReference type="EMBL" id="MZ130475">
    <property type="protein sequence ID" value="QWM89087.1"/>
    <property type="molecule type" value="Genomic_DNA"/>
</dbReference>
<protein>
    <submittedName>
        <fullName evidence="1">Uncharacterized protein</fullName>
    </submittedName>
</protein>
<evidence type="ECO:0000313" key="2">
    <source>
        <dbReference type="Proteomes" id="UP000827388"/>
    </source>
</evidence>
<gene>
    <name evidence="1" type="primary">gp_05787</name>
</gene>
<sequence>MLGEYSKFIQIQDDGTVKVFVPEDVNNPSMKNATELTLSKNEAISLMGLVTQPKQYEVCDSSNNCRIISEKDPDFDVNKWIKLALGTIKK</sequence>
<name>A0AAE7RUL5_9CAUD</name>
<evidence type="ECO:0000313" key="1">
    <source>
        <dbReference type="EMBL" id="QWM89087.1"/>
    </source>
</evidence>
<dbReference type="GeneID" id="75692143"/>
<reference evidence="1 2" key="1">
    <citation type="submission" date="2021-04" db="EMBL/GenBank/DDBJ databases">
        <authorList>
            <person name="Shkoporov A.N."/>
            <person name="Stockdale S.R."/>
            <person name="Guerin E."/>
            <person name="Ross R.P."/>
            <person name="Hill C."/>
        </authorList>
    </citation>
    <scope>NUCLEOTIDE SEQUENCE [LARGE SCALE GENOMIC DNA]</scope>
    <source>
        <strain evidence="2">cr30_1</strain>
    </source>
</reference>
<organism evidence="1 2">
    <name type="scientific">uncultured phage cr30_1</name>
    <dbReference type="NCBI Taxonomy" id="2986411"/>
    <lineage>
        <taxon>Viruses</taxon>
        <taxon>Duplodnaviria</taxon>
        <taxon>Heunggongvirae</taxon>
        <taxon>Uroviricota</taxon>
        <taxon>Caudoviricetes</taxon>
        <taxon>Crassvirales</taxon>
        <taxon>Suoliviridae</taxon>
        <taxon>Boorivirinae</taxon>
        <taxon>Cohcovirus</taxon>
        <taxon>Cohcovirus splanchnicus</taxon>
    </lineage>
</organism>
<keyword evidence="2" id="KW-1185">Reference proteome</keyword>
<accession>A0AAE7RUL5</accession>
<dbReference type="RefSeq" id="YP_010358659.1">
    <property type="nucleotide sequence ID" value="NC_062765.1"/>
</dbReference>
<dbReference type="KEGG" id="vg:75692143"/>
<dbReference type="Proteomes" id="UP000827388">
    <property type="component" value="Segment"/>
</dbReference>
<proteinExistence type="predicted"/>